<dbReference type="InterPro" id="IPR015424">
    <property type="entry name" value="PyrdxlP-dep_Trfase"/>
</dbReference>
<sequence>MVIDRPRVKEKLEKELKLFEEKHPRSKALFERAKANFIDGVPMNWMVKWAGSYPIFVDRGEGAYFTDVDGNRFIDFCLGDTGSMTGHAPEGAVPAIVERIKNGVTFMLPTEDAIWVGEALTKRFGLPYWQVAISATDANRFSLRLARHITKRKYVLVFNYSYHGTVDEAFITLKDGVAESRSGNIGPQVDPTQTTKVIEFNDIEALEKALAPGDVACVLAEPAMTNIGIIHPEPGYLEALREMTRRTGTLLIYDETHTMCAGPGGYTGAYGLKPDMLTVGKAIGGGIPTAVYGFSEEVAKRMRGLISLEDSDTGGIGGTLAGNALSMAAMRATLENVLTEEAFERNIALAKRFAEGVESVIEEKRLPWIVKRLGCRTEYWFRETPPRNGGEAAAAVDFELDRYMHLYALNRGILMTPFHNMALISSQTAVEDVDYHTEVFRQSVESLLE</sequence>
<dbReference type="InterPro" id="IPR015422">
    <property type="entry name" value="PyrdxlP-dep_Trfase_small"/>
</dbReference>
<comment type="cofactor">
    <cofactor evidence="1">
        <name>pyridoxal 5'-phosphate</name>
        <dbReference type="ChEBI" id="CHEBI:597326"/>
    </cofactor>
</comment>
<dbReference type="Pfam" id="PF00202">
    <property type="entry name" value="Aminotran_3"/>
    <property type="match status" value="1"/>
</dbReference>
<dbReference type="NCBIfam" id="NF005453">
    <property type="entry name" value="PRK07046.1"/>
    <property type="match status" value="1"/>
</dbReference>
<gene>
    <name evidence="4" type="ORF">NDK47_04890</name>
</gene>
<keyword evidence="5" id="KW-1185">Reference proteome</keyword>
<evidence type="ECO:0000256" key="1">
    <source>
        <dbReference type="ARBA" id="ARBA00001933"/>
    </source>
</evidence>
<evidence type="ECO:0000313" key="5">
    <source>
        <dbReference type="Proteomes" id="UP001056500"/>
    </source>
</evidence>
<dbReference type="PANTHER" id="PTHR43713">
    <property type="entry name" value="GLUTAMATE-1-SEMIALDEHYDE 2,1-AMINOMUTASE"/>
    <property type="match status" value="1"/>
</dbReference>
<keyword evidence="2 3" id="KW-0663">Pyridoxal phosphate</keyword>
<accession>A0ABY4WLA9</accession>
<evidence type="ECO:0000313" key="4">
    <source>
        <dbReference type="EMBL" id="USG66640.1"/>
    </source>
</evidence>
<dbReference type="InterPro" id="IPR015421">
    <property type="entry name" value="PyrdxlP-dep_Trfase_major"/>
</dbReference>
<dbReference type="RefSeq" id="WP_251873748.1">
    <property type="nucleotide sequence ID" value="NZ_CP098755.1"/>
</dbReference>
<reference evidence="4" key="1">
    <citation type="submission" date="2022-06" db="EMBL/GenBank/DDBJ databases">
        <title>Genome sequencing of Brevibacillus sp. BB3-R1.</title>
        <authorList>
            <person name="Heo J."/>
            <person name="Lee D."/>
            <person name="Won M."/>
            <person name="Han B.-H."/>
            <person name="Hong S.-B."/>
            <person name="Kwon S.-W."/>
        </authorList>
    </citation>
    <scope>NUCLEOTIDE SEQUENCE</scope>
    <source>
        <strain evidence="4">BB3-R1</strain>
    </source>
</reference>
<evidence type="ECO:0000256" key="3">
    <source>
        <dbReference type="RuleBase" id="RU003560"/>
    </source>
</evidence>
<dbReference type="Proteomes" id="UP001056500">
    <property type="component" value="Chromosome"/>
</dbReference>
<keyword evidence="4" id="KW-0032">Aminotransferase</keyword>
<organism evidence="4 5">
    <name type="scientific">Brevibacillus ruminantium</name>
    <dbReference type="NCBI Taxonomy" id="2950604"/>
    <lineage>
        <taxon>Bacteria</taxon>
        <taxon>Bacillati</taxon>
        <taxon>Bacillota</taxon>
        <taxon>Bacilli</taxon>
        <taxon>Bacillales</taxon>
        <taxon>Paenibacillaceae</taxon>
        <taxon>Brevibacillus</taxon>
    </lineage>
</organism>
<dbReference type="Gene3D" id="3.90.1150.10">
    <property type="entry name" value="Aspartate Aminotransferase, domain 1"/>
    <property type="match status" value="1"/>
</dbReference>
<dbReference type="GO" id="GO:0008483">
    <property type="term" value="F:transaminase activity"/>
    <property type="evidence" value="ECO:0007669"/>
    <property type="project" value="UniProtKB-KW"/>
</dbReference>
<evidence type="ECO:0000256" key="2">
    <source>
        <dbReference type="ARBA" id="ARBA00022898"/>
    </source>
</evidence>
<comment type="similarity">
    <text evidence="3">Belongs to the class-III pyridoxal-phosphate-dependent aminotransferase family.</text>
</comment>
<dbReference type="SUPFAM" id="SSF53383">
    <property type="entry name" value="PLP-dependent transferases"/>
    <property type="match status" value="1"/>
</dbReference>
<dbReference type="PANTHER" id="PTHR43713:SF3">
    <property type="entry name" value="GLUTAMATE-1-SEMIALDEHYDE 2,1-AMINOMUTASE 1, CHLOROPLASTIC-RELATED"/>
    <property type="match status" value="1"/>
</dbReference>
<name>A0ABY4WLA9_9BACL</name>
<protein>
    <submittedName>
        <fullName evidence="4">Aspartate aminotransferase family protein</fullName>
    </submittedName>
</protein>
<proteinExistence type="inferred from homology"/>
<dbReference type="InterPro" id="IPR005814">
    <property type="entry name" value="Aminotrans_3"/>
</dbReference>
<dbReference type="Gene3D" id="3.40.640.10">
    <property type="entry name" value="Type I PLP-dependent aspartate aminotransferase-like (Major domain)"/>
    <property type="match status" value="1"/>
</dbReference>
<keyword evidence="4" id="KW-0808">Transferase</keyword>
<dbReference type="EMBL" id="CP098755">
    <property type="protein sequence ID" value="USG66640.1"/>
    <property type="molecule type" value="Genomic_DNA"/>
</dbReference>